<accession>A0A5J4RLK9</accession>
<proteinExistence type="predicted"/>
<comment type="caution">
    <text evidence="1">The sequence shown here is derived from an EMBL/GenBank/DDBJ whole genome shotgun (WGS) entry which is preliminary data.</text>
</comment>
<organism evidence="1">
    <name type="scientific">termite gut metagenome</name>
    <dbReference type="NCBI Taxonomy" id="433724"/>
    <lineage>
        <taxon>unclassified sequences</taxon>
        <taxon>metagenomes</taxon>
        <taxon>organismal metagenomes</taxon>
    </lineage>
</organism>
<evidence type="ECO:0000313" key="1">
    <source>
        <dbReference type="EMBL" id="KAA6333681.1"/>
    </source>
</evidence>
<gene>
    <name evidence="1" type="ORF">EZS27_017938</name>
</gene>
<dbReference type="EMBL" id="SNRY01001084">
    <property type="protein sequence ID" value="KAA6333681.1"/>
    <property type="molecule type" value="Genomic_DNA"/>
</dbReference>
<reference evidence="1" key="1">
    <citation type="submission" date="2019-03" db="EMBL/GenBank/DDBJ databases">
        <title>Single cell metagenomics reveals metabolic interactions within the superorganism composed of flagellate Streblomastix strix and complex community of Bacteroidetes bacteria on its surface.</title>
        <authorList>
            <person name="Treitli S.C."/>
            <person name="Kolisko M."/>
            <person name="Husnik F."/>
            <person name="Keeling P."/>
            <person name="Hampl V."/>
        </authorList>
    </citation>
    <scope>NUCLEOTIDE SEQUENCE</scope>
    <source>
        <strain evidence="1">STM</strain>
    </source>
</reference>
<sequence>MESRFGYFSDFNVFFAPSCTRYYNHLVIEADEYFVCV</sequence>
<dbReference type="AlphaFoldDB" id="A0A5J4RLK9"/>
<protein>
    <submittedName>
        <fullName evidence="1">Uncharacterized protein</fullName>
    </submittedName>
</protein>
<name>A0A5J4RLK9_9ZZZZ</name>